<dbReference type="InterPro" id="IPR018389">
    <property type="entry name" value="DctP_fam"/>
</dbReference>
<proteinExistence type="predicted"/>
<dbReference type="PANTHER" id="PTHR33376">
    <property type="match status" value="1"/>
</dbReference>
<dbReference type="RefSeq" id="WP_219201103.1">
    <property type="nucleotide sequence ID" value="NZ_JAHWQX010000002.1"/>
</dbReference>
<keyword evidence="1" id="KW-0732">Signal</keyword>
<evidence type="ECO:0000313" key="2">
    <source>
        <dbReference type="EMBL" id="MBW3097172.1"/>
    </source>
</evidence>
<dbReference type="CDD" id="cd13602">
    <property type="entry name" value="PBP2_TRAP_BpDctp6_7"/>
    <property type="match status" value="1"/>
</dbReference>
<keyword evidence="3" id="KW-1185">Reference proteome</keyword>
<comment type="caution">
    <text evidence="2">The sequence shown here is derived from an EMBL/GenBank/DDBJ whole genome shotgun (WGS) entry which is preliminary data.</text>
</comment>
<protein>
    <submittedName>
        <fullName evidence="2">TRAP transporter substrate-binding protein</fullName>
    </submittedName>
</protein>
<gene>
    <name evidence="2" type="ORF">KY465_07760</name>
</gene>
<dbReference type="Pfam" id="PF03480">
    <property type="entry name" value="DctP"/>
    <property type="match status" value="1"/>
</dbReference>
<evidence type="ECO:0000256" key="1">
    <source>
        <dbReference type="SAM" id="SignalP"/>
    </source>
</evidence>
<evidence type="ECO:0000313" key="3">
    <source>
        <dbReference type="Proteomes" id="UP001430804"/>
    </source>
</evidence>
<dbReference type="EMBL" id="JAHWQX010000002">
    <property type="protein sequence ID" value="MBW3097172.1"/>
    <property type="molecule type" value="Genomic_DNA"/>
</dbReference>
<reference evidence="2" key="1">
    <citation type="submission" date="2021-07" db="EMBL/GenBank/DDBJ databases">
        <title>Pseudohoeflea marina sp. nov. a polyhydroxyalcanoate-producing bacterium.</title>
        <authorList>
            <person name="Zheng W."/>
            <person name="Yu S."/>
            <person name="Huang Y."/>
        </authorList>
    </citation>
    <scope>NUCLEOTIDE SEQUENCE</scope>
    <source>
        <strain evidence="2">DP4N28-3</strain>
    </source>
</reference>
<dbReference type="NCBIfam" id="NF037995">
    <property type="entry name" value="TRAP_S1"/>
    <property type="match status" value="1"/>
</dbReference>
<sequence>MRKLVYVTAAAAALMVAQAAHAVTWDMSSAFPETNFHVKNAKKFAEEVSRVTDGEVNITVHSGGALGIKGPEALSSVRDGIVPIAEYSFEQQNGEVPFASLGAMPGLAMGFKETRTLVDTIRPAMEEIFQENNQKLLYVVPWPGQGVYADRPIEQVDDLAGYKIRAANARAVEFFEALGAAPVLLPWAEVVPSLATGVVKGVSTSSSSGVDGKFWEFLSDYTRFDWANPLSVVTVNLDSWNALSEEDQAAITELAAKLEPQFWDVAREEDEGNLAKLRENGMDVSDVSPELAGQIAEQSEKIWDQFAEQAGDRAADAISEYREKVGK</sequence>
<name>A0ABS6WMJ7_9HYPH</name>
<accession>A0ABS6WMJ7</accession>
<dbReference type="PANTHER" id="PTHR33376:SF4">
    <property type="entry name" value="SIALIC ACID-BINDING PERIPLASMIC PROTEIN SIAP"/>
    <property type="match status" value="1"/>
</dbReference>
<feature type="signal peptide" evidence="1">
    <location>
        <begin position="1"/>
        <end position="22"/>
    </location>
</feature>
<dbReference type="Proteomes" id="UP001430804">
    <property type="component" value="Unassembled WGS sequence"/>
</dbReference>
<feature type="chain" id="PRO_5045403794" evidence="1">
    <location>
        <begin position="23"/>
        <end position="327"/>
    </location>
</feature>
<organism evidence="2 3">
    <name type="scientific">Pseudohoeflea coraliihabitans</name>
    <dbReference type="NCBI Taxonomy" id="2860393"/>
    <lineage>
        <taxon>Bacteria</taxon>
        <taxon>Pseudomonadati</taxon>
        <taxon>Pseudomonadota</taxon>
        <taxon>Alphaproteobacteria</taxon>
        <taxon>Hyphomicrobiales</taxon>
        <taxon>Rhizobiaceae</taxon>
        <taxon>Pseudohoeflea</taxon>
    </lineage>
</organism>